<evidence type="ECO:0000313" key="6">
    <source>
        <dbReference type="Proteomes" id="UP000266089"/>
    </source>
</evidence>
<dbReference type="PRINTS" id="PR00035">
    <property type="entry name" value="HTHGNTR"/>
</dbReference>
<dbReference type="Gene3D" id="1.20.120.530">
    <property type="entry name" value="GntR ligand-binding domain-like"/>
    <property type="match status" value="1"/>
</dbReference>
<keyword evidence="2" id="KW-0238">DNA-binding</keyword>
<evidence type="ECO:0000256" key="3">
    <source>
        <dbReference type="ARBA" id="ARBA00023163"/>
    </source>
</evidence>
<dbReference type="AlphaFoldDB" id="A0A399E5N1"/>
<comment type="caution">
    <text evidence="5">The sequence shown here is derived from an EMBL/GenBank/DDBJ whole genome shotgun (WGS) entry which is preliminary data.</text>
</comment>
<dbReference type="SMART" id="SM00345">
    <property type="entry name" value="HTH_GNTR"/>
    <property type="match status" value="1"/>
</dbReference>
<dbReference type="EMBL" id="QWKX01000029">
    <property type="protein sequence ID" value="RIH77252.1"/>
    <property type="molecule type" value="Genomic_DNA"/>
</dbReference>
<dbReference type="InterPro" id="IPR036390">
    <property type="entry name" value="WH_DNA-bd_sf"/>
</dbReference>
<gene>
    <name evidence="5" type="primary">mcbR</name>
    <name evidence="5" type="ORF">Mcate_01398</name>
</gene>
<name>A0A399E5N1_9DEIN</name>
<dbReference type="CDD" id="cd07377">
    <property type="entry name" value="WHTH_GntR"/>
    <property type="match status" value="1"/>
</dbReference>
<dbReference type="SUPFAM" id="SSF46785">
    <property type="entry name" value="Winged helix' DNA-binding domain"/>
    <property type="match status" value="1"/>
</dbReference>
<protein>
    <submittedName>
        <fullName evidence="5">HTH-type transcriptional regulator McbR</fullName>
    </submittedName>
</protein>
<organism evidence="5 6">
    <name type="scientific">Meiothermus taiwanensis</name>
    <dbReference type="NCBI Taxonomy" id="172827"/>
    <lineage>
        <taxon>Bacteria</taxon>
        <taxon>Thermotogati</taxon>
        <taxon>Deinococcota</taxon>
        <taxon>Deinococci</taxon>
        <taxon>Thermales</taxon>
        <taxon>Thermaceae</taxon>
        <taxon>Meiothermus</taxon>
    </lineage>
</organism>
<dbReference type="RefSeq" id="WP_051349844.1">
    <property type="nucleotide sequence ID" value="NZ_JBHSXZ010000084.1"/>
</dbReference>
<keyword evidence="3" id="KW-0804">Transcription</keyword>
<dbReference type="InterPro" id="IPR036388">
    <property type="entry name" value="WH-like_DNA-bd_sf"/>
</dbReference>
<dbReference type="SMART" id="SM00895">
    <property type="entry name" value="FCD"/>
    <property type="match status" value="1"/>
</dbReference>
<sequence>MPLPSQVRKVKRELAREQVYKQLRDWIIDGTLRPGEVIKDVELAEALEVSRTPVREALRRLEDEGLIETASHKWTRVARLDPEQADELYGIVQRLEVYALELAQFKLTEADFLTLEAANARLAQAIERHDAKAALAADNAFHQVWIERSGNRELAQLLADLKVKLRRFELAHFDSKDAMESVKEHQVIVESLRTGKSRKALEALEGNWEGATDRFSRRVLGKLAKSP</sequence>
<proteinExistence type="predicted"/>
<dbReference type="GO" id="GO:0003677">
    <property type="term" value="F:DNA binding"/>
    <property type="evidence" value="ECO:0007669"/>
    <property type="project" value="UniProtKB-KW"/>
</dbReference>
<reference evidence="5 6" key="1">
    <citation type="submission" date="2018-08" db="EMBL/GenBank/DDBJ databases">
        <title>Meiothermus cateniformans JCM 15151 genome sequencing project.</title>
        <authorList>
            <person name="Da Costa M.S."/>
            <person name="Albuquerque L."/>
            <person name="Raposo P."/>
            <person name="Froufe H.J.C."/>
            <person name="Barroso C.S."/>
            <person name="Egas C."/>
        </authorList>
    </citation>
    <scope>NUCLEOTIDE SEQUENCE [LARGE SCALE GENOMIC DNA]</scope>
    <source>
        <strain evidence="5 6">JCM 15151</strain>
    </source>
</reference>
<keyword evidence="1" id="KW-0805">Transcription regulation</keyword>
<evidence type="ECO:0000259" key="4">
    <source>
        <dbReference type="PROSITE" id="PS50949"/>
    </source>
</evidence>
<dbReference type="Gene3D" id="1.10.10.10">
    <property type="entry name" value="Winged helix-like DNA-binding domain superfamily/Winged helix DNA-binding domain"/>
    <property type="match status" value="1"/>
</dbReference>
<accession>A0A399E5N1</accession>
<dbReference type="GO" id="GO:0003700">
    <property type="term" value="F:DNA-binding transcription factor activity"/>
    <property type="evidence" value="ECO:0007669"/>
    <property type="project" value="InterPro"/>
</dbReference>
<dbReference type="PANTHER" id="PTHR43537">
    <property type="entry name" value="TRANSCRIPTIONAL REGULATOR, GNTR FAMILY"/>
    <property type="match status" value="1"/>
</dbReference>
<dbReference type="KEGG" id="mtai:Mtai_v1c29280"/>
<dbReference type="Proteomes" id="UP000266089">
    <property type="component" value="Unassembled WGS sequence"/>
</dbReference>
<dbReference type="Pfam" id="PF00392">
    <property type="entry name" value="GntR"/>
    <property type="match status" value="1"/>
</dbReference>
<dbReference type="InterPro" id="IPR000524">
    <property type="entry name" value="Tscrpt_reg_HTH_GntR"/>
</dbReference>
<dbReference type="InterPro" id="IPR011711">
    <property type="entry name" value="GntR_C"/>
</dbReference>
<dbReference type="InterPro" id="IPR008920">
    <property type="entry name" value="TF_FadR/GntR_C"/>
</dbReference>
<dbReference type="PANTHER" id="PTHR43537:SF24">
    <property type="entry name" value="GLUCONATE OPERON TRANSCRIPTIONAL REPRESSOR"/>
    <property type="match status" value="1"/>
</dbReference>
<dbReference type="Pfam" id="PF07729">
    <property type="entry name" value="FCD"/>
    <property type="match status" value="1"/>
</dbReference>
<evidence type="ECO:0000256" key="1">
    <source>
        <dbReference type="ARBA" id="ARBA00023015"/>
    </source>
</evidence>
<dbReference type="PROSITE" id="PS50949">
    <property type="entry name" value="HTH_GNTR"/>
    <property type="match status" value="1"/>
</dbReference>
<evidence type="ECO:0000313" key="5">
    <source>
        <dbReference type="EMBL" id="RIH77252.1"/>
    </source>
</evidence>
<dbReference type="SUPFAM" id="SSF48008">
    <property type="entry name" value="GntR ligand-binding domain-like"/>
    <property type="match status" value="1"/>
</dbReference>
<dbReference type="OrthoDB" id="9781630at2"/>
<evidence type="ECO:0000256" key="2">
    <source>
        <dbReference type="ARBA" id="ARBA00023125"/>
    </source>
</evidence>
<feature type="domain" description="HTH gntR-type" evidence="4">
    <location>
        <begin position="13"/>
        <end position="80"/>
    </location>
</feature>